<dbReference type="Proteomes" id="UP000299102">
    <property type="component" value="Unassembled WGS sequence"/>
</dbReference>
<name>A0A4C1UEJ9_EUMVA</name>
<gene>
    <name evidence="1" type="ORF">EVAR_14215_1</name>
</gene>
<dbReference type="AlphaFoldDB" id="A0A4C1UEJ9"/>
<organism evidence="1 2">
    <name type="scientific">Eumeta variegata</name>
    <name type="common">Bagworm moth</name>
    <name type="synonym">Eumeta japonica</name>
    <dbReference type="NCBI Taxonomy" id="151549"/>
    <lineage>
        <taxon>Eukaryota</taxon>
        <taxon>Metazoa</taxon>
        <taxon>Ecdysozoa</taxon>
        <taxon>Arthropoda</taxon>
        <taxon>Hexapoda</taxon>
        <taxon>Insecta</taxon>
        <taxon>Pterygota</taxon>
        <taxon>Neoptera</taxon>
        <taxon>Endopterygota</taxon>
        <taxon>Lepidoptera</taxon>
        <taxon>Glossata</taxon>
        <taxon>Ditrysia</taxon>
        <taxon>Tineoidea</taxon>
        <taxon>Psychidae</taxon>
        <taxon>Oiketicinae</taxon>
        <taxon>Eumeta</taxon>
    </lineage>
</organism>
<keyword evidence="2" id="KW-1185">Reference proteome</keyword>
<evidence type="ECO:0000313" key="1">
    <source>
        <dbReference type="EMBL" id="GBP24881.1"/>
    </source>
</evidence>
<proteinExistence type="predicted"/>
<sequence length="92" mass="10260">MAITLFHYAPCAALLRVVIRACSGACAITYITFTGITYHSMLFRRLAIKLFTLISEGRGGARPCYRTPRGGWQPLASVAVIPAYARFRFPYQ</sequence>
<protein>
    <submittedName>
        <fullName evidence="1">Uncharacterized protein</fullName>
    </submittedName>
</protein>
<accession>A0A4C1UEJ9</accession>
<evidence type="ECO:0000313" key="2">
    <source>
        <dbReference type="Proteomes" id="UP000299102"/>
    </source>
</evidence>
<reference evidence="1 2" key="1">
    <citation type="journal article" date="2019" name="Commun. Biol.">
        <title>The bagworm genome reveals a unique fibroin gene that provides high tensile strength.</title>
        <authorList>
            <person name="Kono N."/>
            <person name="Nakamura H."/>
            <person name="Ohtoshi R."/>
            <person name="Tomita M."/>
            <person name="Numata K."/>
            <person name="Arakawa K."/>
        </authorList>
    </citation>
    <scope>NUCLEOTIDE SEQUENCE [LARGE SCALE GENOMIC DNA]</scope>
</reference>
<dbReference type="EMBL" id="BGZK01000166">
    <property type="protein sequence ID" value="GBP24881.1"/>
    <property type="molecule type" value="Genomic_DNA"/>
</dbReference>
<comment type="caution">
    <text evidence="1">The sequence shown here is derived from an EMBL/GenBank/DDBJ whole genome shotgun (WGS) entry which is preliminary data.</text>
</comment>